<keyword evidence="2" id="KW-1185">Reference proteome</keyword>
<name>A0A4D9ECB6_9SAUR</name>
<dbReference type="AlphaFoldDB" id="A0A4D9ECB6"/>
<proteinExistence type="predicted"/>
<reference evidence="1 2" key="1">
    <citation type="submission" date="2019-04" db="EMBL/GenBank/DDBJ databases">
        <title>Draft genome of the big-headed turtle Platysternon megacephalum.</title>
        <authorList>
            <person name="Gong S."/>
        </authorList>
    </citation>
    <scope>NUCLEOTIDE SEQUENCE [LARGE SCALE GENOMIC DNA]</scope>
    <source>
        <strain evidence="1">DO16091913</strain>
        <tissue evidence="1">Muscle</tissue>
    </source>
</reference>
<accession>A0A4D9ECB6</accession>
<evidence type="ECO:0000313" key="2">
    <source>
        <dbReference type="Proteomes" id="UP000297703"/>
    </source>
</evidence>
<dbReference type="EMBL" id="QXTE01000059">
    <property type="protein sequence ID" value="TFK09041.1"/>
    <property type="molecule type" value="Genomic_DNA"/>
</dbReference>
<dbReference type="Proteomes" id="UP000297703">
    <property type="component" value="Unassembled WGS sequence"/>
</dbReference>
<organism evidence="1 2">
    <name type="scientific">Platysternon megacephalum</name>
    <name type="common">big-headed turtle</name>
    <dbReference type="NCBI Taxonomy" id="55544"/>
    <lineage>
        <taxon>Eukaryota</taxon>
        <taxon>Metazoa</taxon>
        <taxon>Chordata</taxon>
        <taxon>Craniata</taxon>
        <taxon>Vertebrata</taxon>
        <taxon>Euteleostomi</taxon>
        <taxon>Archelosauria</taxon>
        <taxon>Testudinata</taxon>
        <taxon>Testudines</taxon>
        <taxon>Cryptodira</taxon>
        <taxon>Durocryptodira</taxon>
        <taxon>Testudinoidea</taxon>
        <taxon>Platysternidae</taxon>
        <taxon>Platysternon</taxon>
    </lineage>
</organism>
<sequence length="53" mass="5809">MAEMVAKAGVDVNAKSKTVTPRTLFTCIILTSHQSMTMAFRKKKQGDCKSFNG</sequence>
<gene>
    <name evidence="1" type="ORF">DR999_PMT08055</name>
</gene>
<reference evidence="1 2" key="2">
    <citation type="submission" date="2019-04" db="EMBL/GenBank/DDBJ databases">
        <title>The genome sequence of big-headed turtle.</title>
        <authorList>
            <person name="Gong S."/>
        </authorList>
    </citation>
    <scope>NUCLEOTIDE SEQUENCE [LARGE SCALE GENOMIC DNA]</scope>
    <source>
        <strain evidence="1">DO16091913</strain>
        <tissue evidence="1">Muscle</tissue>
    </source>
</reference>
<evidence type="ECO:0000313" key="1">
    <source>
        <dbReference type="EMBL" id="TFK09041.1"/>
    </source>
</evidence>
<protein>
    <submittedName>
        <fullName evidence="1">LETM1 domain-containing protein LETM2, mitochondrial</fullName>
    </submittedName>
</protein>
<comment type="caution">
    <text evidence="1">The sequence shown here is derived from an EMBL/GenBank/DDBJ whole genome shotgun (WGS) entry which is preliminary data.</text>
</comment>